<dbReference type="EMBL" id="LGRX02023867">
    <property type="protein sequence ID" value="KAK3254238.1"/>
    <property type="molecule type" value="Genomic_DNA"/>
</dbReference>
<dbReference type="AlphaFoldDB" id="A0AAE0CH04"/>
<dbReference type="Proteomes" id="UP001190700">
    <property type="component" value="Unassembled WGS sequence"/>
</dbReference>
<comment type="caution">
    <text evidence="2">The sequence shown here is derived from an EMBL/GenBank/DDBJ whole genome shotgun (WGS) entry which is preliminary data.</text>
</comment>
<protein>
    <recommendedName>
        <fullName evidence="1">UBA domain-containing protein</fullName>
    </recommendedName>
</protein>
<sequence length="190" mass="20849">MDATKELCVCRNVLQWSYVYAYFLEHNSRELELFYYVQQSLETKTETLSGLLELREEDFEEEKKRLKIQMMKKGKGEMMNPTPSKLADTKLRQEVVDLNAVLSGIRERLLKGIEKMPSSVGSSANASSSARPAGIALAQEGTGAAGHTGGILSARLTALGFSQEEAEAALAASEQDVDRAANRLLNDGAF</sequence>
<organism evidence="2 3">
    <name type="scientific">Cymbomonas tetramitiformis</name>
    <dbReference type="NCBI Taxonomy" id="36881"/>
    <lineage>
        <taxon>Eukaryota</taxon>
        <taxon>Viridiplantae</taxon>
        <taxon>Chlorophyta</taxon>
        <taxon>Pyramimonadophyceae</taxon>
        <taxon>Pyramimonadales</taxon>
        <taxon>Pyramimonadaceae</taxon>
        <taxon>Cymbomonas</taxon>
    </lineage>
</organism>
<dbReference type="PROSITE" id="PS50030">
    <property type="entry name" value="UBA"/>
    <property type="match status" value="1"/>
</dbReference>
<evidence type="ECO:0000313" key="2">
    <source>
        <dbReference type="EMBL" id="KAK3254238.1"/>
    </source>
</evidence>
<proteinExistence type="predicted"/>
<dbReference type="InterPro" id="IPR009060">
    <property type="entry name" value="UBA-like_sf"/>
</dbReference>
<dbReference type="SUPFAM" id="SSF46934">
    <property type="entry name" value="UBA-like"/>
    <property type="match status" value="1"/>
</dbReference>
<dbReference type="SMART" id="SM00165">
    <property type="entry name" value="UBA"/>
    <property type="match status" value="1"/>
</dbReference>
<accession>A0AAE0CH04</accession>
<name>A0AAE0CH04_9CHLO</name>
<dbReference type="Gene3D" id="1.20.120.1750">
    <property type="match status" value="1"/>
</dbReference>
<reference evidence="2 3" key="1">
    <citation type="journal article" date="2015" name="Genome Biol. Evol.">
        <title>Comparative Genomics of a Bacterivorous Green Alga Reveals Evolutionary Causalities and Consequences of Phago-Mixotrophic Mode of Nutrition.</title>
        <authorList>
            <person name="Burns J.A."/>
            <person name="Paasch A."/>
            <person name="Narechania A."/>
            <person name="Kim E."/>
        </authorList>
    </citation>
    <scope>NUCLEOTIDE SEQUENCE [LARGE SCALE GENOMIC DNA]</scope>
    <source>
        <strain evidence="2 3">PLY_AMNH</strain>
    </source>
</reference>
<dbReference type="InterPro" id="IPR015940">
    <property type="entry name" value="UBA"/>
</dbReference>
<dbReference type="Pfam" id="PF00627">
    <property type="entry name" value="UBA"/>
    <property type="match status" value="1"/>
</dbReference>
<evidence type="ECO:0000259" key="1">
    <source>
        <dbReference type="PROSITE" id="PS50030"/>
    </source>
</evidence>
<keyword evidence="3" id="KW-1185">Reference proteome</keyword>
<feature type="domain" description="UBA" evidence="1">
    <location>
        <begin position="155"/>
        <end position="187"/>
    </location>
</feature>
<dbReference type="Gene3D" id="1.10.8.10">
    <property type="entry name" value="DNA helicase RuvA subunit, C-terminal domain"/>
    <property type="match status" value="1"/>
</dbReference>
<evidence type="ECO:0000313" key="3">
    <source>
        <dbReference type="Proteomes" id="UP001190700"/>
    </source>
</evidence>
<gene>
    <name evidence="2" type="ORF">CYMTET_36541</name>
</gene>